<feature type="active site" evidence="6">
    <location>
        <position position="268"/>
    </location>
</feature>
<comment type="catalytic activity">
    <reaction evidence="5 8">
        <text>succinate semialdehyde + NAD(+) + H2O = succinate + NADH + 2 H(+)</text>
        <dbReference type="Rhea" id="RHEA:13217"/>
        <dbReference type="ChEBI" id="CHEBI:15377"/>
        <dbReference type="ChEBI" id="CHEBI:15378"/>
        <dbReference type="ChEBI" id="CHEBI:30031"/>
        <dbReference type="ChEBI" id="CHEBI:57540"/>
        <dbReference type="ChEBI" id="CHEBI:57706"/>
        <dbReference type="ChEBI" id="CHEBI:57945"/>
        <dbReference type="EC" id="1.2.1.16"/>
    </reaction>
</comment>
<feature type="domain" description="Aldehyde dehydrogenase" evidence="9">
    <location>
        <begin position="28"/>
        <end position="489"/>
    </location>
</feature>
<reference evidence="10 11" key="1">
    <citation type="submission" date="2018-11" db="EMBL/GenBank/DDBJ databases">
        <title>Genome sequence of Apiotrichum porosum DSM 27194.</title>
        <authorList>
            <person name="Aliyu H."/>
            <person name="Gorte O."/>
            <person name="Ochsenreither K."/>
        </authorList>
    </citation>
    <scope>NUCLEOTIDE SEQUENCE [LARGE SCALE GENOMIC DNA]</scope>
    <source>
        <strain evidence="10 11">DSM 27194</strain>
    </source>
</reference>
<evidence type="ECO:0000256" key="3">
    <source>
        <dbReference type="ARBA" id="ARBA00023002"/>
    </source>
</evidence>
<dbReference type="EC" id="1.2.1.16" evidence="8"/>
<dbReference type="UniPathway" id="UPA00733"/>
<comment type="catalytic activity">
    <reaction evidence="4 8">
        <text>succinate semialdehyde + NADP(+) + H2O = succinate + NADPH + 2 H(+)</text>
        <dbReference type="Rhea" id="RHEA:13213"/>
        <dbReference type="ChEBI" id="CHEBI:15377"/>
        <dbReference type="ChEBI" id="CHEBI:15378"/>
        <dbReference type="ChEBI" id="CHEBI:30031"/>
        <dbReference type="ChEBI" id="CHEBI:57706"/>
        <dbReference type="ChEBI" id="CHEBI:57783"/>
        <dbReference type="ChEBI" id="CHEBI:58349"/>
        <dbReference type="EC" id="1.2.1.16"/>
    </reaction>
</comment>
<dbReference type="PROSITE" id="PS00687">
    <property type="entry name" value="ALDEHYDE_DEHYDR_GLU"/>
    <property type="match status" value="1"/>
</dbReference>
<evidence type="ECO:0000256" key="4">
    <source>
        <dbReference type="ARBA" id="ARBA00050387"/>
    </source>
</evidence>
<dbReference type="Proteomes" id="UP000279236">
    <property type="component" value="Unassembled WGS sequence"/>
</dbReference>
<dbReference type="Gene3D" id="3.40.605.10">
    <property type="entry name" value="Aldehyde Dehydrogenase, Chain A, domain 1"/>
    <property type="match status" value="1"/>
</dbReference>
<evidence type="ECO:0000256" key="7">
    <source>
        <dbReference type="RuleBase" id="RU003345"/>
    </source>
</evidence>
<evidence type="ECO:0000259" key="9">
    <source>
        <dbReference type="Pfam" id="PF00171"/>
    </source>
</evidence>
<dbReference type="SUPFAM" id="SSF53720">
    <property type="entry name" value="ALDH-like"/>
    <property type="match status" value="1"/>
</dbReference>
<proteinExistence type="inferred from homology"/>
<accession>A0A427XDX2</accession>
<evidence type="ECO:0000313" key="10">
    <source>
        <dbReference type="EMBL" id="RSH77028.1"/>
    </source>
</evidence>
<dbReference type="PROSITE" id="PS00070">
    <property type="entry name" value="ALDEHYDE_DEHYDR_CYS"/>
    <property type="match status" value="1"/>
</dbReference>
<evidence type="ECO:0000256" key="1">
    <source>
        <dbReference type="ARBA" id="ARBA00005176"/>
    </source>
</evidence>
<dbReference type="GO" id="GO:0004777">
    <property type="term" value="F:succinate-semialdehyde dehydrogenase (NAD+) activity"/>
    <property type="evidence" value="ECO:0007669"/>
    <property type="project" value="UniProtKB-UniRule"/>
</dbReference>
<dbReference type="InterPro" id="IPR016161">
    <property type="entry name" value="Ald_DH/histidinol_DH"/>
</dbReference>
<sequence>MTIHGQNLASQLSNPSLLRTKGYINGEWVDASDDAKFPVINPATGAQLAEVPNMPCGQVTAAIEAAHAAFPSWSALTAYQRQSYLLKLHAAMESHHEDLALILTAENGKPLAEAKGEIAYGAGFLSWFAAEALRTYGHTVPAAIPNQRNTIIRQPVGVCGLITPWNFPNAMITRKLAPALAAGCTVVVKAPAETPLSALVICALAEGVGIPKGVINVVVVDKGPREAACGMELCVNPLVSKISFTGSTAVGRLLMQQSASTLKKLSFELGGNAAFMVFDDADLDLAVEGTIASKFRASGQTCVCANRIFVQSNVYDEFAHRLATRVKAMKVGNPMDEGVNIGPLVNDRAVDKVERHVTDAVGKGATVVCGGSRVSGHGSFFEPTVLTNVSPKSALTSEETFGPLAALFKFDTEEDVIEEANNTDVGLGGYFYTQDVSRVYRVAEKMQVGMVGVNTGVISQPCIPFGGVKQSGFGREGGKSGIDEYMIEKLITVGNI</sequence>
<dbReference type="GO" id="GO:0009450">
    <property type="term" value="P:gamma-aminobutyric acid catabolic process"/>
    <property type="evidence" value="ECO:0007669"/>
    <property type="project" value="UniProtKB-UniPathway"/>
</dbReference>
<protein>
    <recommendedName>
        <fullName evidence="8">Succinate-semialdehyde dehydrogenase</fullName>
        <ecNumber evidence="8">1.2.1.16</ecNumber>
    </recommendedName>
</protein>
<dbReference type="GO" id="GO:0036243">
    <property type="term" value="F:succinate-semialdehyde dehydrogenase (NADP+) activity"/>
    <property type="evidence" value="ECO:0007669"/>
    <property type="project" value="RHEA"/>
</dbReference>
<keyword evidence="3 7" id="KW-0560">Oxidoreductase</keyword>
<dbReference type="InterPro" id="IPR016162">
    <property type="entry name" value="Ald_DH_N"/>
</dbReference>
<dbReference type="OrthoDB" id="310895at2759"/>
<dbReference type="InterPro" id="IPR016160">
    <property type="entry name" value="Ald_DH_CS_CYS"/>
</dbReference>
<dbReference type="InterPro" id="IPR016163">
    <property type="entry name" value="Ald_DH_C"/>
</dbReference>
<name>A0A427XDX2_9TREE</name>
<dbReference type="Pfam" id="PF00171">
    <property type="entry name" value="Aldedh"/>
    <property type="match status" value="1"/>
</dbReference>
<dbReference type="GeneID" id="39588512"/>
<dbReference type="PANTHER" id="PTHR43353">
    <property type="entry name" value="SUCCINATE-SEMIALDEHYDE DEHYDROGENASE, MITOCHONDRIAL"/>
    <property type="match status" value="1"/>
</dbReference>
<comment type="caution">
    <text evidence="10">The sequence shown here is derived from an EMBL/GenBank/DDBJ whole genome shotgun (WGS) entry which is preliminary data.</text>
</comment>
<dbReference type="NCBIfam" id="TIGR01780">
    <property type="entry name" value="SSADH"/>
    <property type="match status" value="1"/>
</dbReference>
<dbReference type="PANTHER" id="PTHR43353:SF5">
    <property type="entry name" value="SUCCINATE-SEMIALDEHYDE DEHYDROGENASE, MITOCHONDRIAL"/>
    <property type="match status" value="1"/>
</dbReference>
<dbReference type="Gene3D" id="3.40.309.10">
    <property type="entry name" value="Aldehyde Dehydrogenase, Chain A, domain 2"/>
    <property type="match status" value="1"/>
</dbReference>
<dbReference type="STRING" id="105984.A0A427XDX2"/>
<evidence type="ECO:0000313" key="11">
    <source>
        <dbReference type="Proteomes" id="UP000279236"/>
    </source>
</evidence>
<dbReference type="InterPro" id="IPR050740">
    <property type="entry name" value="Aldehyde_DH_Superfamily"/>
</dbReference>
<gene>
    <name evidence="10" type="primary">UGA2_2</name>
    <name evidence="10" type="ORF">EHS24_003969</name>
</gene>
<dbReference type="FunFam" id="3.40.605.10:FF:000005">
    <property type="entry name" value="Succinate-semialdehyde dehydrogenase I"/>
    <property type="match status" value="1"/>
</dbReference>
<dbReference type="AlphaFoldDB" id="A0A427XDX2"/>
<dbReference type="EMBL" id="RSCE01000019">
    <property type="protein sequence ID" value="RSH77028.1"/>
    <property type="molecule type" value="Genomic_DNA"/>
</dbReference>
<dbReference type="FunFam" id="3.40.309.10:FF:000004">
    <property type="entry name" value="Succinate-semialdehyde dehydrogenase I"/>
    <property type="match status" value="1"/>
</dbReference>
<evidence type="ECO:0000256" key="2">
    <source>
        <dbReference type="ARBA" id="ARBA00009986"/>
    </source>
</evidence>
<dbReference type="RefSeq" id="XP_028472175.1">
    <property type="nucleotide sequence ID" value="XM_028619602.1"/>
</dbReference>
<evidence type="ECO:0000256" key="6">
    <source>
        <dbReference type="PROSITE-ProRule" id="PRU10007"/>
    </source>
</evidence>
<evidence type="ECO:0000256" key="8">
    <source>
        <dbReference type="RuleBase" id="RU365091"/>
    </source>
</evidence>
<dbReference type="InterPro" id="IPR015590">
    <property type="entry name" value="Aldehyde_DH_dom"/>
</dbReference>
<keyword evidence="11" id="KW-1185">Reference proteome</keyword>
<dbReference type="CDD" id="cd07103">
    <property type="entry name" value="ALDH_F5_SSADH_GabD"/>
    <property type="match status" value="1"/>
</dbReference>
<dbReference type="InterPro" id="IPR029510">
    <property type="entry name" value="Ald_DH_CS_GLU"/>
</dbReference>
<comment type="similarity">
    <text evidence="2 7">Belongs to the aldehyde dehydrogenase family.</text>
</comment>
<evidence type="ECO:0000256" key="5">
    <source>
        <dbReference type="ARBA" id="ARBA00052698"/>
    </source>
</evidence>
<dbReference type="GO" id="GO:0005737">
    <property type="term" value="C:cytoplasm"/>
    <property type="evidence" value="ECO:0007669"/>
    <property type="project" value="TreeGrafter"/>
</dbReference>
<organism evidence="10 11">
    <name type="scientific">Apiotrichum porosum</name>
    <dbReference type="NCBI Taxonomy" id="105984"/>
    <lineage>
        <taxon>Eukaryota</taxon>
        <taxon>Fungi</taxon>
        <taxon>Dikarya</taxon>
        <taxon>Basidiomycota</taxon>
        <taxon>Agaricomycotina</taxon>
        <taxon>Tremellomycetes</taxon>
        <taxon>Trichosporonales</taxon>
        <taxon>Trichosporonaceae</taxon>
        <taxon>Apiotrichum</taxon>
    </lineage>
</organism>
<comment type="pathway">
    <text evidence="1 8">Amino-acid degradation; 4-aminobutanoate degradation.</text>
</comment>
<dbReference type="InterPro" id="IPR010102">
    <property type="entry name" value="Succ_semiAld_DH"/>
</dbReference>